<proteinExistence type="predicted"/>
<evidence type="ECO:0000259" key="1">
    <source>
        <dbReference type="Pfam" id="PF24968"/>
    </source>
</evidence>
<feature type="domain" description="DUF7770" evidence="1">
    <location>
        <begin position="44"/>
        <end position="193"/>
    </location>
</feature>
<gene>
    <name evidence="2" type="ORF">CC80DRAFT_161789</name>
</gene>
<organism evidence="2 3">
    <name type="scientific">Byssothecium circinans</name>
    <dbReference type="NCBI Taxonomy" id="147558"/>
    <lineage>
        <taxon>Eukaryota</taxon>
        <taxon>Fungi</taxon>
        <taxon>Dikarya</taxon>
        <taxon>Ascomycota</taxon>
        <taxon>Pezizomycotina</taxon>
        <taxon>Dothideomycetes</taxon>
        <taxon>Pleosporomycetidae</taxon>
        <taxon>Pleosporales</taxon>
        <taxon>Massarineae</taxon>
        <taxon>Massarinaceae</taxon>
        <taxon>Byssothecium</taxon>
    </lineage>
</organism>
<dbReference type="Proteomes" id="UP000800035">
    <property type="component" value="Unassembled WGS sequence"/>
</dbReference>
<dbReference type="EMBL" id="ML976979">
    <property type="protein sequence ID" value="KAF1962483.1"/>
    <property type="molecule type" value="Genomic_DNA"/>
</dbReference>
<dbReference type="InterPro" id="IPR056672">
    <property type="entry name" value="DUF7770"/>
</dbReference>
<keyword evidence="3" id="KW-1185">Reference proteome</keyword>
<dbReference type="Pfam" id="PF24968">
    <property type="entry name" value="DUF7770"/>
    <property type="match status" value="1"/>
</dbReference>
<sequence>MSENLLAQIAAQQQAAAAAAAANPVSYIPTRNKDWIREQKVLSICAVCHPLTATSGTGKTNHWTLSFDIGNGQGIGFDIQPNYQQTHTGGGMKAFVVSSFDYVVTPNAERSDLVKVTHSRPVSFYIDYLASRGRFRYAFTSEGVGCRHWIRDTLKLLADAGEIDSVDSESARRALTYTWPDNCASEPAAGTYF</sequence>
<dbReference type="AlphaFoldDB" id="A0A6A5UBE1"/>
<accession>A0A6A5UBE1</accession>
<evidence type="ECO:0000313" key="2">
    <source>
        <dbReference type="EMBL" id="KAF1962483.1"/>
    </source>
</evidence>
<name>A0A6A5UBE1_9PLEO</name>
<dbReference type="OrthoDB" id="3527137at2759"/>
<evidence type="ECO:0000313" key="3">
    <source>
        <dbReference type="Proteomes" id="UP000800035"/>
    </source>
</evidence>
<reference evidence="2" key="1">
    <citation type="journal article" date="2020" name="Stud. Mycol.">
        <title>101 Dothideomycetes genomes: a test case for predicting lifestyles and emergence of pathogens.</title>
        <authorList>
            <person name="Haridas S."/>
            <person name="Albert R."/>
            <person name="Binder M."/>
            <person name="Bloem J."/>
            <person name="Labutti K."/>
            <person name="Salamov A."/>
            <person name="Andreopoulos B."/>
            <person name="Baker S."/>
            <person name="Barry K."/>
            <person name="Bills G."/>
            <person name="Bluhm B."/>
            <person name="Cannon C."/>
            <person name="Castanera R."/>
            <person name="Culley D."/>
            <person name="Daum C."/>
            <person name="Ezra D."/>
            <person name="Gonzalez J."/>
            <person name="Henrissat B."/>
            <person name="Kuo A."/>
            <person name="Liang C."/>
            <person name="Lipzen A."/>
            <person name="Lutzoni F."/>
            <person name="Magnuson J."/>
            <person name="Mondo S."/>
            <person name="Nolan M."/>
            <person name="Ohm R."/>
            <person name="Pangilinan J."/>
            <person name="Park H.-J."/>
            <person name="Ramirez L."/>
            <person name="Alfaro M."/>
            <person name="Sun H."/>
            <person name="Tritt A."/>
            <person name="Yoshinaga Y."/>
            <person name="Zwiers L.-H."/>
            <person name="Turgeon B."/>
            <person name="Goodwin S."/>
            <person name="Spatafora J."/>
            <person name="Crous P."/>
            <person name="Grigoriev I."/>
        </authorList>
    </citation>
    <scope>NUCLEOTIDE SEQUENCE</scope>
    <source>
        <strain evidence="2">CBS 675.92</strain>
    </source>
</reference>
<protein>
    <recommendedName>
        <fullName evidence="1">DUF7770 domain-containing protein</fullName>
    </recommendedName>
</protein>